<keyword evidence="1" id="KW-0175">Coiled coil</keyword>
<feature type="compositionally biased region" description="Polar residues" evidence="2">
    <location>
        <begin position="63"/>
        <end position="72"/>
    </location>
</feature>
<name>M0L913_9EURY</name>
<feature type="compositionally biased region" description="Polar residues" evidence="2">
    <location>
        <begin position="194"/>
        <end position="205"/>
    </location>
</feature>
<organism evidence="3 4">
    <name type="scientific">Halobiforma nitratireducens JCM 10879</name>
    <dbReference type="NCBI Taxonomy" id="1227454"/>
    <lineage>
        <taxon>Archaea</taxon>
        <taxon>Methanobacteriati</taxon>
        <taxon>Methanobacteriota</taxon>
        <taxon>Stenosarchaea group</taxon>
        <taxon>Halobacteria</taxon>
        <taxon>Halobacteriales</taxon>
        <taxon>Natrialbaceae</taxon>
        <taxon>Halobiforma</taxon>
    </lineage>
</organism>
<dbReference type="InterPro" id="IPR006311">
    <property type="entry name" value="TAT_signal"/>
</dbReference>
<feature type="coiled-coil region" evidence="1">
    <location>
        <begin position="88"/>
        <end position="127"/>
    </location>
</feature>
<evidence type="ECO:0000313" key="4">
    <source>
        <dbReference type="Proteomes" id="UP000011607"/>
    </source>
</evidence>
<dbReference type="Proteomes" id="UP000011607">
    <property type="component" value="Unassembled WGS sequence"/>
</dbReference>
<dbReference type="EMBL" id="AOMA01000182">
    <property type="protein sequence ID" value="EMA30041.1"/>
    <property type="molecule type" value="Genomic_DNA"/>
</dbReference>
<comment type="caution">
    <text evidence="3">The sequence shown here is derived from an EMBL/GenBank/DDBJ whole genome shotgun (WGS) entry which is preliminary data.</text>
</comment>
<dbReference type="eggNOG" id="arCOG06295">
    <property type="taxonomic scope" value="Archaea"/>
</dbReference>
<reference evidence="3 4" key="1">
    <citation type="journal article" date="2014" name="PLoS Genet.">
        <title>Phylogenetically driven sequencing of extremely halophilic archaea reveals strategies for static and dynamic osmo-response.</title>
        <authorList>
            <person name="Becker E.A."/>
            <person name="Seitzer P.M."/>
            <person name="Tritt A."/>
            <person name="Larsen D."/>
            <person name="Krusor M."/>
            <person name="Yao A.I."/>
            <person name="Wu D."/>
            <person name="Madern D."/>
            <person name="Eisen J.A."/>
            <person name="Darling A.E."/>
            <person name="Facciotti M.T."/>
        </authorList>
    </citation>
    <scope>NUCLEOTIDE SEQUENCE [LARGE SCALE GENOMIC DNA]</scope>
    <source>
        <strain evidence="3 4">JCM 10879</strain>
    </source>
</reference>
<feature type="compositionally biased region" description="Basic and acidic residues" evidence="2">
    <location>
        <begin position="168"/>
        <end position="181"/>
    </location>
</feature>
<feature type="region of interest" description="Disordered" evidence="2">
    <location>
        <begin position="168"/>
        <end position="205"/>
    </location>
</feature>
<feature type="region of interest" description="Disordered" evidence="2">
    <location>
        <begin position="41"/>
        <end position="72"/>
    </location>
</feature>
<proteinExistence type="predicted"/>
<sequence length="205" mass="21390">MTSDSDLDGVAGVDLDSDPSSGSTNRRRFLALSGVGAAGLAGCMDLGSDADDGDGPSADEPSATASSGETRTVTLIVQPDPDGLWEAQQEVSSALEEGELDREEAERQLAERERELIEAAVDDASTRIDEVGATVLDTVEREGTMLVEGEPLAMVDLLDAPSISAMLSEDRFDQAQQREEAGELPEDGLGSDEPATNESATDSDG</sequence>
<dbReference type="PROSITE" id="PS51318">
    <property type="entry name" value="TAT"/>
    <property type="match status" value="1"/>
</dbReference>
<protein>
    <submittedName>
        <fullName evidence="3">Uncharacterized protein</fullName>
    </submittedName>
</protein>
<accession>M0L913</accession>
<dbReference type="STRING" id="1227454.C446_16957"/>
<feature type="region of interest" description="Disordered" evidence="2">
    <location>
        <begin position="1"/>
        <end position="26"/>
    </location>
</feature>
<keyword evidence="4" id="KW-1185">Reference proteome</keyword>
<dbReference type="AlphaFoldDB" id="M0L913"/>
<dbReference type="OrthoDB" id="206444at2157"/>
<evidence type="ECO:0000313" key="3">
    <source>
        <dbReference type="EMBL" id="EMA30041.1"/>
    </source>
</evidence>
<gene>
    <name evidence="3" type="ORF">C446_16957</name>
</gene>
<evidence type="ECO:0000256" key="2">
    <source>
        <dbReference type="SAM" id="MobiDB-lite"/>
    </source>
</evidence>
<dbReference type="RefSeq" id="WP_006674268.1">
    <property type="nucleotide sequence ID" value="NZ_AOMA01000182.1"/>
</dbReference>
<evidence type="ECO:0000256" key="1">
    <source>
        <dbReference type="SAM" id="Coils"/>
    </source>
</evidence>